<gene>
    <name evidence="12" type="ORF">GBZ86_08990</name>
</gene>
<dbReference type="Gene3D" id="1.10.287.130">
    <property type="match status" value="1"/>
</dbReference>
<dbReference type="SMART" id="SM00387">
    <property type="entry name" value="HATPase_c"/>
    <property type="match status" value="1"/>
</dbReference>
<dbReference type="Pfam" id="PF00512">
    <property type="entry name" value="HisKA"/>
    <property type="match status" value="1"/>
</dbReference>
<dbReference type="GO" id="GO:0005524">
    <property type="term" value="F:ATP binding"/>
    <property type="evidence" value="ECO:0007669"/>
    <property type="project" value="UniProtKB-KW"/>
</dbReference>
<keyword evidence="6" id="KW-0418">Kinase</keyword>
<evidence type="ECO:0000256" key="1">
    <source>
        <dbReference type="ARBA" id="ARBA00000085"/>
    </source>
</evidence>
<keyword evidence="8" id="KW-0902">Two-component regulatory system</keyword>
<keyword evidence="9" id="KW-0472">Membrane</keyword>
<dbReference type="Pfam" id="PF02518">
    <property type="entry name" value="HATPase_c"/>
    <property type="match status" value="1"/>
</dbReference>
<dbReference type="SMART" id="SM00388">
    <property type="entry name" value="HisKA"/>
    <property type="match status" value="1"/>
</dbReference>
<evidence type="ECO:0000313" key="13">
    <source>
        <dbReference type="Proteomes" id="UP000430345"/>
    </source>
</evidence>
<evidence type="ECO:0000256" key="3">
    <source>
        <dbReference type="ARBA" id="ARBA00022553"/>
    </source>
</evidence>
<dbReference type="EMBL" id="WHJC01000120">
    <property type="protein sequence ID" value="MPQ43893.1"/>
    <property type="molecule type" value="Genomic_DNA"/>
</dbReference>
<dbReference type="RefSeq" id="WP_152889869.1">
    <property type="nucleotide sequence ID" value="NZ_WHJC01000120.1"/>
</dbReference>
<keyword evidence="9" id="KW-0812">Transmembrane</keyword>
<dbReference type="OrthoDB" id="9813394at2"/>
<evidence type="ECO:0000256" key="4">
    <source>
        <dbReference type="ARBA" id="ARBA00022679"/>
    </source>
</evidence>
<keyword evidence="9" id="KW-1133">Transmembrane helix</keyword>
<evidence type="ECO:0000256" key="9">
    <source>
        <dbReference type="SAM" id="Phobius"/>
    </source>
</evidence>
<dbReference type="GO" id="GO:0000155">
    <property type="term" value="F:phosphorelay sensor kinase activity"/>
    <property type="evidence" value="ECO:0007669"/>
    <property type="project" value="InterPro"/>
</dbReference>
<dbReference type="SUPFAM" id="SSF47384">
    <property type="entry name" value="Homodimeric domain of signal transducing histidine kinase"/>
    <property type="match status" value="1"/>
</dbReference>
<organism evidence="12 13">
    <name type="scientific">Clostridium tarantellae</name>
    <dbReference type="NCBI Taxonomy" id="39493"/>
    <lineage>
        <taxon>Bacteria</taxon>
        <taxon>Bacillati</taxon>
        <taxon>Bacillota</taxon>
        <taxon>Clostridia</taxon>
        <taxon>Eubacteriales</taxon>
        <taxon>Clostridiaceae</taxon>
        <taxon>Clostridium</taxon>
    </lineage>
</organism>
<dbReference type="AlphaFoldDB" id="A0A6I1MMB1"/>
<dbReference type="InterPro" id="IPR004358">
    <property type="entry name" value="Sig_transdc_His_kin-like_C"/>
</dbReference>
<keyword evidence="3" id="KW-0597">Phosphoprotein</keyword>
<dbReference type="SUPFAM" id="SSF55785">
    <property type="entry name" value="PYP-like sensor domain (PAS domain)"/>
    <property type="match status" value="1"/>
</dbReference>
<feature type="transmembrane region" description="Helical" evidence="9">
    <location>
        <begin position="146"/>
        <end position="165"/>
    </location>
</feature>
<dbReference type="PRINTS" id="PR00344">
    <property type="entry name" value="BCTRLSENSOR"/>
</dbReference>
<accession>A0A6I1MMB1</accession>
<dbReference type="PANTHER" id="PTHR43711">
    <property type="entry name" value="TWO-COMPONENT HISTIDINE KINASE"/>
    <property type="match status" value="1"/>
</dbReference>
<proteinExistence type="predicted"/>
<dbReference type="InterPro" id="IPR005467">
    <property type="entry name" value="His_kinase_dom"/>
</dbReference>
<protein>
    <recommendedName>
        <fullName evidence="2">histidine kinase</fullName>
        <ecNumber evidence="2">2.7.13.3</ecNumber>
    </recommendedName>
</protein>
<feature type="transmembrane region" description="Helical" evidence="9">
    <location>
        <begin position="239"/>
        <end position="260"/>
    </location>
</feature>
<dbReference type="PROSITE" id="PS50109">
    <property type="entry name" value="HIS_KIN"/>
    <property type="match status" value="1"/>
</dbReference>
<dbReference type="InterPro" id="IPR036890">
    <property type="entry name" value="HATPase_C_sf"/>
</dbReference>
<evidence type="ECO:0000256" key="8">
    <source>
        <dbReference type="ARBA" id="ARBA00023012"/>
    </source>
</evidence>
<dbReference type="SUPFAM" id="SSF55874">
    <property type="entry name" value="ATPase domain of HSP90 chaperone/DNA topoisomerase II/histidine kinase"/>
    <property type="match status" value="1"/>
</dbReference>
<name>A0A6I1MMB1_9CLOT</name>
<evidence type="ECO:0000256" key="7">
    <source>
        <dbReference type="ARBA" id="ARBA00022840"/>
    </source>
</evidence>
<reference evidence="12 13" key="1">
    <citation type="submission" date="2019-10" db="EMBL/GenBank/DDBJ databases">
        <title>The Genome Sequence of Clostridium tarantellae Isolated from Fish Brain.</title>
        <authorList>
            <person name="Bano L."/>
            <person name="Kiel M."/>
            <person name="Sales G."/>
            <person name="Doxey A.C."/>
            <person name="Mansfield M.J."/>
            <person name="Schiavone M."/>
            <person name="Rossetto O."/>
            <person name="Pirazzini M."/>
            <person name="Dobrindt U."/>
            <person name="Montecucco C."/>
        </authorList>
    </citation>
    <scope>NUCLEOTIDE SEQUENCE [LARGE SCALE GENOMIC DNA]</scope>
    <source>
        <strain evidence="12 13">DSM 3997</strain>
    </source>
</reference>
<dbReference type="Gene3D" id="3.30.450.20">
    <property type="entry name" value="PAS domain"/>
    <property type="match status" value="1"/>
</dbReference>
<feature type="transmembrane region" description="Helical" evidence="9">
    <location>
        <begin position="53"/>
        <end position="73"/>
    </location>
</feature>
<feature type="domain" description="PAS" evidence="11">
    <location>
        <begin position="276"/>
        <end position="318"/>
    </location>
</feature>
<dbReference type="CDD" id="cd00082">
    <property type="entry name" value="HisKA"/>
    <property type="match status" value="1"/>
</dbReference>
<feature type="transmembrane region" description="Helical" evidence="9">
    <location>
        <begin position="20"/>
        <end position="41"/>
    </location>
</feature>
<dbReference type="PANTHER" id="PTHR43711:SF26">
    <property type="entry name" value="SENSOR HISTIDINE KINASE RCSC"/>
    <property type="match status" value="1"/>
</dbReference>
<dbReference type="SMART" id="SM00091">
    <property type="entry name" value="PAS"/>
    <property type="match status" value="1"/>
</dbReference>
<evidence type="ECO:0000313" key="12">
    <source>
        <dbReference type="EMBL" id="MPQ43893.1"/>
    </source>
</evidence>
<dbReference type="Gene3D" id="3.30.565.10">
    <property type="entry name" value="Histidine kinase-like ATPase, C-terminal domain"/>
    <property type="match status" value="1"/>
</dbReference>
<feature type="transmembrane region" description="Helical" evidence="9">
    <location>
        <begin position="80"/>
        <end position="101"/>
    </location>
</feature>
<dbReference type="CDD" id="cd00130">
    <property type="entry name" value="PAS"/>
    <property type="match status" value="1"/>
</dbReference>
<feature type="transmembrane region" description="Helical" evidence="9">
    <location>
        <begin position="171"/>
        <end position="194"/>
    </location>
</feature>
<dbReference type="NCBIfam" id="TIGR00229">
    <property type="entry name" value="sensory_box"/>
    <property type="match status" value="1"/>
</dbReference>
<dbReference type="Proteomes" id="UP000430345">
    <property type="component" value="Unassembled WGS sequence"/>
</dbReference>
<dbReference type="InterPro" id="IPR003594">
    <property type="entry name" value="HATPase_dom"/>
</dbReference>
<evidence type="ECO:0000259" key="11">
    <source>
        <dbReference type="PROSITE" id="PS50112"/>
    </source>
</evidence>
<feature type="transmembrane region" description="Helical" evidence="9">
    <location>
        <begin position="113"/>
        <end position="134"/>
    </location>
</feature>
<evidence type="ECO:0000256" key="6">
    <source>
        <dbReference type="ARBA" id="ARBA00022777"/>
    </source>
</evidence>
<dbReference type="PROSITE" id="PS50112">
    <property type="entry name" value="PAS"/>
    <property type="match status" value="1"/>
</dbReference>
<comment type="caution">
    <text evidence="12">The sequence shown here is derived from an EMBL/GenBank/DDBJ whole genome shotgun (WGS) entry which is preliminary data.</text>
</comment>
<feature type="domain" description="Histidine kinase" evidence="10">
    <location>
        <begin position="411"/>
        <end position="633"/>
    </location>
</feature>
<keyword evidence="4" id="KW-0808">Transferase</keyword>
<evidence type="ECO:0000256" key="2">
    <source>
        <dbReference type="ARBA" id="ARBA00012438"/>
    </source>
</evidence>
<keyword evidence="5" id="KW-0547">Nucleotide-binding</keyword>
<keyword evidence="13" id="KW-1185">Reference proteome</keyword>
<dbReference type="InterPro" id="IPR035965">
    <property type="entry name" value="PAS-like_dom_sf"/>
</dbReference>
<keyword evidence="7" id="KW-0067">ATP-binding</keyword>
<dbReference type="FunFam" id="3.30.565.10:FF:000037">
    <property type="entry name" value="Hybrid sensor histidine kinase/response regulator"/>
    <property type="match status" value="1"/>
</dbReference>
<evidence type="ECO:0000259" key="10">
    <source>
        <dbReference type="PROSITE" id="PS50109"/>
    </source>
</evidence>
<feature type="transmembrane region" description="Helical" evidence="9">
    <location>
        <begin position="206"/>
        <end position="227"/>
    </location>
</feature>
<evidence type="ECO:0000256" key="5">
    <source>
        <dbReference type="ARBA" id="ARBA00022741"/>
    </source>
</evidence>
<sequence>MKLEAIEEQYKSETHKLIKYTLGGTLIFLLTTIIGISISDINLIRQYGLIEDINGINCVTGLISIACCWMYYYMYKNNEFFILTLSYISIFIEYIFVNYVLLEIVAVNNRFSLTIMFPFFFRVIFLTLAIFNNSKLAKLVLKCKRVSLLVTILLNILGICLEFHLRKYFDLIDHIGIITNINLCLIIYYCILLFMLSRRCLLRNEFVYTIIIASISIFTIRRIYIFSCFSKYYSRVEEYNRYLSFIGFLILLIGLFVEMVRKVKESERLNREIKNNDTMLLTITENIKDLIFTEDSNGNIVYVNKSVLSNLGYEKSEIEKLNYKDILLEEKNVLKNKDKDIMLVQQKWKCKNGKIFSTEAIKNNILDEKNNIIGTVIVARDCSFREQLEKLEKQYNEIKELERIRSQFFANLSHEIRTPINILYSCVQLLENQKQHGNDNLAESYKKYDNTIKQNCFRMLRLVNNLVDITKIDSGFLQMNYVNYEIVSLVENITLSIVPYVEIKNINVLFDTYVEEIEIKCDPESIERIMLNILSNAVKFTNKNGNILVEMDADDEWVTIKIKDDGIGIPKELRKAVFERFVQIDKSLNRKKEGSGIGLALVKSLVELHNGQVYLTDNDDKGSEFIIKLPNIRLKETETSSKNIIEAVHKPIIQKISIEFSDIYELF</sequence>
<dbReference type="InterPro" id="IPR003661">
    <property type="entry name" value="HisK_dim/P_dom"/>
</dbReference>
<dbReference type="InterPro" id="IPR000014">
    <property type="entry name" value="PAS"/>
</dbReference>
<dbReference type="InterPro" id="IPR036097">
    <property type="entry name" value="HisK_dim/P_sf"/>
</dbReference>
<dbReference type="InterPro" id="IPR050736">
    <property type="entry name" value="Sensor_HK_Regulatory"/>
</dbReference>
<dbReference type="EC" id="2.7.13.3" evidence="2"/>
<dbReference type="Pfam" id="PF13426">
    <property type="entry name" value="PAS_9"/>
    <property type="match status" value="1"/>
</dbReference>
<comment type="catalytic activity">
    <reaction evidence="1">
        <text>ATP + protein L-histidine = ADP + protein N-phospho-L-histidine.</text>
        <dbReference type="EC" id="2.7.13.3"/>
    </reaction>
</comment>